<evidence type="ECO:0000313" key="5">
    <source>
        <dbReference type="Proteomes" id="UP000547209"/>
    </source>
</evidence>
<dbReference type="PANTHER" id="PTHR15454">
    <property type="entry name" value="NISCHARIN RELATED"/>
    <property type="match status" value="1"/>
</dbReference>
<sequence>MNGKRNQTLAKFMIVWMALTLGVGLAGFPQTAHMASSSETNVVFQDAALEAGLKEILQKSGETSLTAADLQSLAVVDLPGRGIRDLGGLEYATNLTHLNLSDNEISDLAPLLPLTEIRGLNLTRNRIASLDALSAMKDMGQLEVAQNEIASLDVIRGFSRLHTLDVSYNKLANIDALAGASNLTTLSISGNQLTRLDPVGRLAKLESLRAAENRIEDLAPLRSLKGLMHLAIDGNRVTDLGPLRDLTGMRSLTADRNRIKDLTPLRNLTQLYMIYVNKNEVYSLEPLKGHAKLSYLHVSQNRIWNLEPIQDIRFDFSFDTGAARYGLDVTYNYLDTRAGTKTAKLIQKLNPDYLPATQKLTQRLVLGKTVAYVGDKTYTLPTAPFTMGDRTFMPIRFVSEQLGATVNWNAAKKQVTIIKGGKTIQWTAGEKKALVNGKAVAYDVPMTLRNGSTFLPIRFVSEQLQSSVEYEPAQKMVIIFDEA</sequence>
<evidence type="ECO:0000259" key="3">
    <source>
        <dbReference type="Pfam" id="PF07833"/>
    </source>
</evidence>
<keyword evidence="1" id="KW-0433">Leucine-rich repeat</keyword>
<reference evidence="4 5" key="1">
    <citation type="submission" date="2020-08" db="EMBL/GenBank/DDBJ databases">
        <title>Cohnella phylogeny.</title>
        <authorList>
            <person name="Dunlap C."/>
        </authorList>
    </citation>
    <scope>NUCLEOTIDE SEQUENCE [LARGE SCALE GENOMIC DNA]</scope>
    <source>
        <strain evidence="4 5">DSM 28246</strain>
    </source>
</reference>
<feature type="domain" description="Copper amine oxidase-like N-terminal" evidence="3">
    <location>
        <begin position="373"/>
        <end position="479"/>
    </location>
</feature>
<dbReference type="Pfam" id="PF07833">
    <property type="entry name" value="Cu_amine_oxidN1"/>
    <property type="match status" value="1"/>
</dbReference>
<dbReference type="SUPFAM" id="SSF55383">
    <property type="entry name" value="Copper amine oxidase, domain N"/>
    <property type="match status" value="2"/>
</dbReference>
<organism evidence="4 5">
    <name type="scientific">Cohnella nanjingensis</name>
    <dbReference type="NCBI Taxonomy" id="1387779"/>
    <lineage>
        <taxon>Bacteria</taxon>
        <taxon>Bacillati</taxon>
        <taxon>Bacillota</taxon>
        <taxon>Bacilli</taxon>
        <taxon>Bacillales</taxon>
        <taxon>Paenibacillaceae</taxon>
        <taxon>Cohnella</taxon>
    </lineage>
</organism>
<keyword evidence="5" id="KW-1185">Reference proteome</keyword>
<evidence type="ECO:0000256" key="1">
    <source>
        <dbReference type="ARBA" id="ARBA00022614"/>
    </source>
</evidence>
<dbReference type="InterPro" id="IPR032675">
    <property type="entry name" value="LRR_dom_sf"/>
</dbReference>
<dbReference type="Proteomes" id="UP000547209">
    <property type="component" value="Unassembled WGS sequence"/>
</dbReference>
<dbReference type="SUPFAM" id="SSF52058">
    <property type="entry name" value="L domain-like"/>
    <property type="match status" value="1"/>
</dbReference>
<evidence type="ECO:0000256" key="2">
    <source>
        <dbReference type="ARBA" id="ARBA00022737"/>
    </source>
</evidence>
<dbReference type="PROSITE" id="PS51450">
    <property type="entry name" value="LRR"/>
    <property type="match status" value="4"/>
</dbReference>
<keyword evidence="2" id="KW-0677">Repeat</keyword>
<accession>A0A7X0VG83</accession>
<dbReference type="RefSeq" id="WP_185143521.1">
    <property type="nucleotide sequence ID" value="NZ_JACJVP010000024.1"/>
</dbReference>
<dbReference type="Pfam" id="PF12799">
    <property type="entry name" value="LRR_4"/>
    <property type="match status" value="2"/>
</dbReference>
<dbReference type="InterPro" id="IPR001611">
    <property type="entry name" value="Leu-rich_rpt"/>
</dbReference>
<dbReference type="InterPro" id="IPR012854">
    <property type="entry name" value="Cu_amine_oxidase-like_N"/>
</dbReference>
<evidence type="ECO:0000313" key="4">
    <source>
        <dbReference type="EMBL" id="MBB6672053.1"/>
    </source>
</evidence>
<dbReference type="SMART" id="SM00365">
    <property type="entry name" value="LRR_SD22"/>
    <property type="match status" value="6"/>
</dbReference>
<name>A0A7X0VG83_9BACL</name>
<dbReference type="EMBL" id="JACJVP010000024">
    <property type="protein sequence ID" value="MBB6672053.1"/>
    <property type="molecule type" value="Genomic_DNA"/>
</dbReference>
<gene>
    <name evidence="4" type="ORF">H7C19_15340</name>
</gene>
<dbReference type="Gene3D" id="3.30.457.10">
    <property type="entry name" value="Copper amine oxidase-like, N-terminal domain"/>
    <property type="match status" value="1"/>
</dbReference>
<proteinExistence type="predicted"/>
<dbReference type="InterPro" id="IPR036582">
    <property type="entry name" value="Mao_N_sf"/>
</dbReference>
<protein>
    <submittedName>
        <fullName evidence="4">Copper amine oxidase</fullName>
    </submittedName>
</protein>
<dbReference type="InterPro" id="IPR025875">
    <property type="entry name" value="Leu-rich_rpt_4"/>
</dbReference>
<dbReference type="AlphaFoldDB" id="A0A7X0VG83"/>
<dbReference type="Gene3D" id="3.80.10.10">
    <property type="entry name" value="Ribonuclease Inhibitor"/>
    <property type="match status" value="1"/>
</dbReference>
<comment type="caution">
    <text evidence="4">The sequence shown here is derived from an EMBL/GenBank/DDBJ whole genome shotgun (WGS) entry which is preliminary data.</text>
</comment>
<dbReference type="PANTHER" id="PTHR15454:SF56">
    <property type="entry name" value="PROTEIN PHOSPHATASE 1 REGULATORY SUBUNIT 7-RELATED"/>
    <property type="match status" value="1"/>
</dbReference>
<dbReference type="GO" id="GO:0005737">
    <property type="term" value="C:cytoplasm"/>
    <property type="evidence" value="ECO:0007669"/>
    <property type="project" value="TreeGrafter"/>
</dbReference>